<dbReference type="EMBL" id="LWBO01000018">
    <property type="protein sequence ID" value="OQP45972.1"/>
    <property type="molecule type" value="Genomic_DNA"/>
</dbReference>
<dbReference type="RefSeq" id="WP_014221115.1">
    <property type="nucleotide sequence ID" value="NZ_LWBO01000018.1"/>
</dbReference>
<evidence type="ECO:0008006" key="6">
    <source>
        <dbReference type="Google" id="ProtNLM"/>
    </source>
</evidence>
<sequence length="353" mass="40717">MQAGFDINVYLKKLASGSLPEQELAHLQEILDQLTPEQAAACWQQQQWDAFQLTENEATPERQLILKDAWERWLQKVNAVEPFEQPAIILPLQPKWWKRNSWLYAACTIGVLMVTGLLLVKDRHHSSLVNTPVAQKEVKWLQLETAAGERRSFIFPDGTKLYLNGDSKVEYPARFSDSTRNIKIDKGEVYLDVRRDKAHPFVIGTGDIKIRVLGTSFSIRNRPGEKDISVAVRTGKVTFYDSRNNQHQLLLLPGFKGIYQHKDQQLLQLPVPIDDVAGWMRNEFMFEDATLLEILQTLHYSYGLQYKLEGSSALSKKRFKATFRNRSVSSMLQLLSRMGDFIYYKRDSVFIIH</sequence>
<keyword evidence="5" id="KW-1185">Reference proteome</keyword>
<dbReference type="PANTHER" id="PTHR30273:SF2">
    <property type="entry name" value="PROTEIN FECR"/>
    <property type="match status" value="1"/>
</dbReference>
<keyword evidence="1" id="KW-0472">Membrane</keyword>
<comment type="caution">
    <text evidence="4">The sequence shown here is derived from an EMBL/GenBank/DDBJ whole genome shotgun (WGS) entry which is preliminary data.</text>
</comment>
<gene>
    <name evidence="4" type="ORF">A4D02_32800</name>
</gene>
<feature type="transmembrane region" description="Helical" evidence="1">
    <location>
        <begin position="101"/>
        <end position="120"/>
    </location>
</feature>
<evidence type="ECO:0000259" key="2">
    <source>
        <dbReference type="Pfam" id="PF04773"/>
    </source>
</evidence>
<keyword evidence="1" id="KW-1133">Transmembrane helix</keyword>
<name>A0ABX3NTM9_9BACT</name>
<feature type="domain" description="Protein FecR C-terminal" evidence="3">
    <location>
        <begin position="283"/>
        <end position="349"/>
    </location>
</feature>
<dbReference type="Gene3D" id="2.60.120.1440">
    <property type="match status" value="1"/>
</dbReference>
<dbReference type="Gene3D" id="3.55.50.30">
    <property type="match status" value="1"/>
</dbReference>
<protein>
    <recommendedName>
        <fullName evidence="6">Anti-FecI sigma factor, FecR</fullName>
    </recommendedName>
</protein>
<evidence type="ECO:0000259" key="3">
    <source>
        <dbReference type="Pfam" id="PF16344"/>
    </source>
</evidence>
<evidence type="ECO:0000313" key="5">
    <source>
        <dbReference type="Proteomes" id="UP000192277"/>
    </source>
</evidence>
<evidence type="ECO:0000313" key="4">
    <source>
        <dbReference type="EMBL" id="OQP45972.1"/>
    </source>
</evidence>
<dbReference type="InterPro" id="IPR012373">
    <property type="entry name" value="Ferrdict_sens_TM"/>
</dbReference>
<organism evidence="4 5">
    <name type="scientific">Niastella koreensis</name>
    <dbReference type="NCBI Taxonomy" id="354356"/>
    <lineage>
        <taxon>Bacteria</taxon>
        <taxon>Pseudomonadati</taxon>
        <taxon>Bacteroidota</taxon>
        <taxon>Chitinophagia</taxon>
        <taxon>Chitinophagales</taxon>
        <taxon>Chitinophagaceae</taxon>
        <taxon>Niastella</taxon>
    </lineage>
</organism>
<dbReference type="InterPro" id="IPR006860">
    <property type="entry name" value="FecR"/>
</dbReference>
<dbReference type="Pfam" id="PF16344">
    <property type="entry name" value="FecR_C"/>
    <property type="match status" value="1"/>
</dbReference>
<dbReference type="InterPro" id="IPR032508">
    <property type="entry name" value="FecR_C"/>
</dbReference>
<reference evidence="4 5" key="1">
    <citation type="submission" date="2016-04" db="EMBL/GenBank/DDBJ databases">
        <authorList>
            <person name="Chen L."/>
            <person name="Zhuang W."/>
            <person name="Wang G."/>
        </authorList>
    </citation>
    <scope>NUCLEOTIDE SEQUENCE [LARGE SCALE GENOMIC DNA]</scope>
    <source>
        <strain evidence="5">GR20</strain>
    </source>
</reference>
<accession>A0ABX3NTM9</accession>
<evidence type="ECO:0000256" key="1">
    <source>
        <dbReference type="SAM" id="Phobius"/>
    </source>
</evidence>
<proteinExistence type="predicted"/>
<dbReference type="Pfam" id="PF04773">
    <property type="entry name" value="FecR"/>
    <property type="match status" value="1"/>
</dbReference>
<dbReference type="PIRSF" id="PIRSF018266">
    <property type="entry name" value="FecR"/>
    <property type="match status" value="1"/>
</dbReference>
<dbReference type="Proteomes" id="UP000192277">
    <property type="component" value="Unassembled WGS sequence"/>
</dbReference>
<dbReference type="PANTHER" id="PTHR30273">
    <property type="entry name" value="PERIPLASMIC SIGNAL SENSOR AND SIGMA FACTOR ACTIVATOR FECR-RELATED"/>
    <property type="match status" value="1"/>
</dbReference>
<keyword evidence="1" id="KW-0812">Transmembrane</keyword>
<feature type="domain" description="FecR protein" evidence="2">
    <location>
        <begin position="143"/>
        <end position="237"/>
    </location>
</feature>